<sequence>MLRMLLAVWPLLMCPALAESGVTVQLDVSRFRAESCSDHAAVAVVPGGVTTEKELINPPTLAYVYDLRRPERQNPRGHGNAWHFTAQPGTPYSAVTLCLIRAGVFELRVYRFTPRAGQGTVLPVTHAGAAPPSAVTYPPTLHSAVGLVAEVLDAAAPGSHPGGAGWTP</sequence>
<dbReference type="EMBL" id="JBHSOH010000020">
    <property type="protein sequence ID" value="MFC5849414.1"/>
    <property type="molecule type" value="Genomic_DNA"/>
</dbReference>
<accession>A0ABW1DNJ0</accession>
<evidence type="ECO:0008006" key="4">
    <source>
        <dbReference type="Google" id="ProtNLM"/>
    </source>
</evidence>
<dbReference type="RefSeq" id="WP_380050532.1">
    <property type="nucleotide sequence ID" value="NZ_JBHSOH010000020.1"/>
</dbReference>
<protein>
    <recommendedName>
        <fullName evidence="4">Secreted protein</fullName>
    </recommendedName>
</protein>
<proteinExistence type="predicted"/>
<keyword evidence="1" id="KW-0732">Signal</keyword>
<organism evidence="2 3">
    <name type="scientific">Deinococcus petrolearius</name>
    <dbReference type="NCBI Taxonomy" id="1751295"/>
    <lineage>
        <taxon>Bacteria</taxon>
        <taxon>Thermotogati</taxon>
        <taxon>Deinococcota</taxon>
        <taxon>Deinococci</taxon>
        <taxon>Deinococcales</taxon>
        <taxon>Deinococcaceae</taxon>
        <taxon>Deinococcus</taxon>
    </lineage>
</organism>
<gene>
    <name evidence="2" type="ORF">ACFPQ6_13965</name>
</gene>
<feature type="signal peptide" evidence="1">
    <location>
        <begin position="1"/>
        <end position="18"/>
    </location>
</feature>
<evidence type="ECO:0000313" key="2">
    <source>
        <dbReference type="EMBL" id="MFC5849414.1"/>
    </source>
</evidence>
<name>A0ABW1DNJ0_9DEIO</name>
<feature type="chain" id="PRO_5047107671" description="Secreted protein" evidence="1">
    <location>
        <begin position="19"/>
        <end position="168"/>
    </location>
</feature>
<evidence type="ECO:0000313" key="3">
    <source>
        <dbReference type="Proteomes" id="UP001595979"/>
    </source>
</evidence>
<keyword evidence="3" id="KW-1185">Reference proteome</keyword>
<comment type="caution">
    <text evidence="2">The sequence shown here is derived from an EMBL/GenBank/DDBJ whole genome shotgun (WGS) entry which is preliminary data.</text>
</comment>
<dbReference type="Proteomes" id="UP001595979">
    <property type="component" value="Unassembled WGS sequence"/>
</dbReference>
<evidence type="ECO:0000256" key="1">
    <source>
        <dbReference type="SAM" id="SignalP"/>
    </source>
</evidence>
<reference evidence="3" key="1">
    <citation type="journal article" date="2019" name="Int. J. Syst. Evol. Microbiol.">
        <title>The Global Catalogue of Microorganisms (GCM) 10K type strain sequencing project: providing services to taxonomists for standard genome sequencing and annotation.</title>
        <authorList>
            <consortium name="The Broad Institute Genomics Platform"/>
            <consortium name="The Broad Institute Genome Sequencing Center for Infectious Disease"/>
            <person name="Wu L."/>
            <person name="Ma J."/>
        </authorList>
    </citation>
    <scope>NUCLEOTIDE SEQUENCE [LARGE SCALE GENOMIC DNA]</scope>
    <source>
        <strain evidence="3">CGMCC 1.15053</strain>
    </source>
</reference>